<evidence type="ECO:0000313" key="5">
    <source>
        <dbReference type="Proteomes" id="UP000315971"/>
    </source>
</evidence>
<keyword evidence="1" id="KW-0676">Redox-active center</keyword>
<dbReference type="PROSITE" id="PS51352">
    <property type="entry name" value="THIOREDOXIN_2"/>
    <property type="match status" value="1"/>
</dbReference>
<proteinExistence type="predicted"/>
<dbReference type="Proteomes" id="UP000315971">
    <property type="component" value="Unassembled WGS sequence"/>
</dbReference>
<evidence type="ECO:0000259" key="3">
    <source>
        <dbReference type="PROSITE" id="PS51352"/>
    </source>
</evidence>
<keyword evidence="5" id="KW-1185">Reference proteome</keyword>
<dbReference type="InterPro" id="IPR017937">
    <property type="entry name" value="Thioredoxin_CS"/>
</dbReference>
<name>A0A521C5E2_9SPHI</name>
<dbReference type="SUPFAM" id="SSF48452">
    <property type="entry name" value="TPR-like"/>
    <property type="match status" value="1"/>
</dbReference>
<dbReference type="GO" id="GO:0045454">
    <property type="term" value="P:cell redox homeostasis"/>
    <property type="evidence" value="ECO:0007669"/>
    <property type="project" value="TreeGrafter"/>
</dbReference>
<evidence type="ECO:0000313" key="4">
    <source>
        <dbReference type="EMBL" id="SMO54737.1"/>
    </source>
</evidence>
<dbReference type="GO" id="GO:0006950">
    <property type="term" value="P:response to stress"/>
    <property type="evidence" value="ECO:0007669"/>
    <property type="project" value="UniProtKB-ARBA"/>
</dbReference>
<evidence type="ECO:0000256" key="1">
    <source>
        <dbReference type="ARBA" id="ARBA00023284"/>
    </source>
</evidence>
<dbReference type="SUPFAM" id="SSF52833">
    <property type="entry name" value="Thioredoxin-like"/>
    <property type="match status" value="1"/>
</dbReference>
<organism evidence="4 5">
    <name type="scientific">Solitalea koreensis</name>
    <dbReference type="NCBI Taxonomy" id="543615"/>
    <lineage>
        <taxon>Bacteria</taxon>
        <taxon>Pseudomonadati</taxon>
        <taxon>Bacteroidota</taxon>
        <taxon>Sphingobacteriia</taxon>
        <taxon>Sphingobacteriales</taxon>
        <taxon>Sphingobacteriaceae</taxon>
        <taxon>Solitalea</taxon>
    </lineage>
</organism>
<dbReference type="RefSeq" id="WP_142602603.1">
    <property type="nucleotide sequence ID" value="NZ_FXSZ01000003.1"/>
</dbReference>
<dbReference type="PANTHER" id="PTHR43601:SF3">
    <property type="entry name" value="THIOREDOXIN, MITOCHONDRIAL"/>
    <property type="match status" value="1"/>
</dbReference>
<gene>
    <name evidence="4" type="ORF">SAMN06265350_103237</name>
</gene>
<feature type="domain" description="Thioredoxin" evidence="3">
    <location>
        <begin position="12"/>
        <end position="147"/>
    </location>
</feature>
<dbReference type="InterPro" id="IPR013766">
    <property type="entry name" value="Thioredoxin_domain"/>
</dbReference>
<dbReference type="InterPro" id="IPR012336">
    <property type="entry name" value="Thioredoxin-like_fold"/>
</dbReference>
<protein>
    <submittedName>
        <fullName evidence="4">Thioredoxin</fullName>
    </submittedName>
</protein>
<evidence type="ECO:0000256" key="2">
    <source>
        <dbReference type="SAM" id="SignalP"/>
    </source>
</evidence>
<dbReference type="PANTHER" id="PTHR43601">
    <property type="entry name" value="THIOREDOXIN, MITOCHONDRIAL"/>
    <property type="match status" value="1"/>
</dbReference>
<accession>A0A521C5E2</accession>
<dbReference type="Pfam" id="PF13098">
    <property type="entry name" value="Thioredoxin_2"/>
    <property type="match status" value="1"/>
</dbReference>
<dbReference type="InterPro" id="IPR036249">
    <property type="entry name" value="Thioredoxin-like_sf"/>
</dbReference>
<dbReference type="EMBL" id="FXSZ01000003">
    <property type="protein sequence ID" value="SMO54737.1"/>
    <property type="molecule type" value="Genomic_DNA"/>
</dbReference>
<dbReference type="Gene3D" id="3.40.30.10">
    <property type="entry name" value="Glutaredoxin"/>
    <property type="match status" value="1"/>
</dbReference>
<dbReference type="PROSITE" id="PS00194">
    <property type="entry name" value="THIOREDOXIN_1"/>
    <property type="match status" value="1"/>
</dbReference>
<reference evidence="4 5" key="1">
    <citation type="submission" date="2017-05" db="EMBL/GenBank/DDBJ databases">
        <authorList>
            <person name="Varghese N."/>
            <person name="Submissions S."/>
        </authorList>
    </citation>
    <scope>NUCLEOTIDE SEQUENCE [LARGE SCALE GENOMIC DNA]</scope>
    <source>
        <strain evidence="4 5">DSM 21342</strain>
    </source>
</reference>
<keyword evidence="2" id="KW-0732">Signal</keyword>
<dbReference type="CDD" id="cd02947">
    <property type="entry name" value="TRX_family"/>
    <property type="match status" value="1"/>
</dbReference>
<feature type="chain" id="PRO_5022150161" evidence="2">
    <location>
        <begin position="21"/>
        <end position="447"/>
    </location>
</feature>
<dbReference type="AlphaFoldDB" id="A0A521C5E2"/>
<sequence length="447" mass="50492">MKKTVVLFVAILGCLSSAYAQEAPASKEGIQFFEGTWSQALAKSKETGKPIFIDVYTTWCGPCKMMAKEIFPKKEVGDKYNAAFINYSIDAEKGEGKELAKKYAVRAYPTFLYVKADEELVYRGAGYNPDPKPFLDLADRAIEETKNPITLSQLEKEYADGKREKEFLTTLLKRKAALELADPKLLDDVIATLSNEEIVSAELAPPILKSLTTSDCKAFELVLANLEKFPSKPIAENALVQAITSDWRVAIKDKNEALFNKILVNANRIPNKPAYFEEMMLQYKLKYFTAMNNISLLMEAARELSKEGMNITAEKIAQKNKEQYDKVMQPFFDGKRDSTKVQDFSKMKEYYQTAYSKSLAGKLNIAAWSLIEAKVADKKLLQEGLTWSEKSLVLHKDVPNYIDTKAQILYRMGKKTEGIALEEKAHALDPQNKEWPDVIQKMKDGTL</sequence>
<dbReference type="InterPro" id="IPR011990">
    <property type="entry name" value="TPR-like_helical_dom_sf"/>
</dbReference>
<feature type="signal peptide" evidence="2">
    <location>
        <begin position="1"/>
        <end position="20"/>
    </location>
</feature>
<dbReference type="OrthoDB" id="120730at2"/>